<evidence type="ECO:0000313" key="4">
    <source>
        <dbReference type="EMBL" id="KAG0483638.1"/>
    </source>
</evidence>
<comment type="similarity">
    <text evidence="2">Belongs to the ELP6 family.</text>
</comment>
<dbReference type="Gene3D" id="3.40.50.300">
    <property type="entry name" value="P-loop containing nucleotide triphosphate hydrolases"/>
    <property type="match status" value="1"/>
</dbReference>
<keyword evidence="5" id="KW-1185">Reference proteome</keyword>
<accession>A0A835R717</accession>
<dbReference type="InterPro" id="IPR027417">
    <property type="entry name" value="P-loop_NTPase"/>
</dbReference>
<dbReference type="PANTHER" id="PTHR16184:SF6">
    <property type="entry name" value="ELONGATOR COMPLEX PROTEIN 6"/>
    <property type="match status" value="1"/>
</dbReference>
<dbReference type="Proteomes" id="UP000636800">
    <property type="component" value="Chromosome 5"/>
</dbReference>
<sequence length="199" mass="22134">MELRGEWPGTLKCNHIVFVYIQDKLPKTVNEYGMKCMNATVDTKENAVELGLHELYSKIQRAVEVHSLKDNSKGHISLVIDDLSVLEIVTHGSTDLVLDFLHYCITLTSELDCSLVILNHGDIYQDTEAAIFLSHLIYLADFIIKAEPLATGIAADVHGQLTVVKKGIFNNGNYISAAINFHFQVKENGVECFLPGSRC</sequence>
<dbReference type="Pfam" id="PF09807">
    <property type="entry name" value="ELP6"/>
    <property type="match status" value="1"/>
</dbReference>
<dbReference type="UniPathway" id="UPA00988"/>
<evidence type="ECO:0000313" key="5">
    <source>
        <dbReference type="Proteomes" id="UP000636800"/>
    </source>
</evidence>
<name>A0A835R717_VANPL</name>
<evidence type="ECO:0008006" key="7">
    <source>
        <dbReference type="Google" id="ProtNLM"/>
    </source>
</evidence>
<dbReference type="GO" id="GO:0002098">
    <property type="term" value="P:tRNA wobble uridine modification"/>
    <property type="evidence" value="ECO:0007669"/>
    <property type="project" value="InterPro"/>
</dbReference>
<dbReference type="Proteomes" id="UP000639772">
    <property type="component" value="Unassembled WGS sequence"/>
</dbReference>
<comment type="caution">
    <text evidence="3">The sequence shown here is derived from an EMBL/GenBank/DDBJ whole genome shotgun (WGS) entry which is preliminary data.</text>
</comment>
<dbReference type="OrthoDB" id="9995306at2759"/>
<reference evidence="5 6" key="1">
    <citation type="journal article" date="2020" name="Nat. Food">
        <title>A phased Vanilla planifolia genome enables genetic improvement of flavour and production.</title>
        <authorList>
            <person name="Hasing T."/>
            <person name="Tang H."/>
            <person name="Brym M."/>
            <person name="Khazi F."/>
            <person name="Huang T."/>
            <person name="Chambers A.H."/>
        </authorList>
    </citation>
    <scope>NUCLEOTIDE SEQUENCE [LARGE SCALE GENOMIC DNA]</scope>
    <source>
        <tissue evidence="3">Leaf</tissue>
    </source>
</reference>
<dbReference type="PANTHER" id="PTHR16184">
    <property type="entry name" value="ELONGATOR COMPLEX PROTEIN 6"/>
    <property type="match status" value="1"/>
</dbReference>
<proteinExistence type="inferred from homology"/>
<organism evidence="3 5">
    <name type="scientific">Vanilla planifolia</name>
    <name type="common">Vanilla</name>
    <dbReference type="NCBI Taxonomy" id="51239"/>
    <lineage>
        <taxon>Eukaryota</taxon>
        <taxon>Viridiplantae</taxon>
        <taxon>Streptophyta</taxon>
        <taxon>Embryophyta</taxon>
        <taxon>Tracheophyta</taxon>
        <taxon>Spermatophyta</taxon>
        <taxon>Magnoliopsida</taxon>
        <taxon>Liliopsida</taxon>
        <taxon>Asparagales</taxon>
        <taxon>Orchidaceae</taxon>
        <taxon>Vanilloideae</taxon>
        <taxon>Vanilleae</taxon>
        <taxon>Vanilla</taxon>
    </lineage>
</organism>
<dbReference type="AlphaFoldDB" id="A0A835R717"/>
<evidence type="ECO:0000256" key="1">
    <source>
        <dbReference type="ARBA" id="ARBA00005043"/>
    </source>
</evidence>
<dbReference type="EMBL" id="JADCNL010000005">
    <property type="protein sequence ID" value="KAG0481217.1"/>
    <property type="molecule type" value="Genomic_DNA"/>
</dbReference>
<gene>
    <name evidence="4" type="ORF">HPP92_011722</name>
    <name evidence="3" type="ORF">HPP92_012075</name>
</gene>
<dbReference type="EMBL" id="JADCNM010000005">
    <property type="protein sequence ID" value="KAG0483638.1"/>
    <property type="molecule type" value="Genomic_DNA"/>
</dbReference>
<dbReference type="GO" id="GO:0033588">
    <property type="term" value="C:elongator holoenzyme complex"/>
    <property type="evidence" value="ECO:0007669"/>
    <property type="project" value="InterPro"/>
</dbReference>
<evidence type="ECO:0000256" key="2">
    <source>
        <dbReference type="ARBA" id="ARBA00008837"/>
    </source>
</evidence>
<comment type="pathway">
    <text evidence="1">tRNA modification; 5-methoxycarbonylmethyl-2-thiouridine-tRNA biosynthesis.</text>
</comment>
<protein>
    <recommendedName>
        <fullName evidence="7">Elongator complex protein 6</fullName>
    </recommendedName>
</protein>
<evidence type="ECO:0000313" key="6">
    <source>
        <dbReference type="Proteomes" id="UP000639772"/>
    </source>
</evidence>
<dbReference type="InterPro" id="IPR018627">
    <property type="entry name" value="ELP6"/>
</dbReference>
<evidence type="ECO:0000313" key="3">
    <source>
        <dbReference type="EMBL" id="KAG0481217.1"/>
    </source>
</evidence>